<proteinExistence type="predicted"/>
<organism evidence="1 2">
    <name type="scientific">Candidatus Berkelbacteria bacterium Licking1014_7</name>
    <dbReference type="NCBI Taxonomy" id="2017147"/>
    <lineage>
        <taxon>Bacteria</taxon>
        <taxon>Candidatus Berkelbacteria</taxon>
    </lineage>
</organism>
<accession>A0A554LID3</accession>
<comment type="caution">
    <text evidence="1">The sequence shown here is derived from an EMBL/GenBank/DDBJ whole genome shotgun (WGS) entry which is preliminary data.</text>
</comment>
<protein>
    <recommendedName>
        <fullName evidence="3">NTP pyrophosphohydrolase MazG putative catalytic core domain-containing protein</fullName>
    </recommendedName>
</protein>
<name>A0A554LID3_9BACT</name>
<dbReference type="AlphaFoldDB" id="A0A554LID3"/>
<dbReference type="Gene3D" id="1.10.287.1080">
    <property type="entry name" value="MazG-like"/>
    <property type="match status" value="1"/>
</dbReference>
<gene>
    <name evidence="1" type="ORF">CEN89_548</name>
</gene>
<evidence type="ECO:0000313" key="1">
    <source>
        <dbReference type="EMBL" id="TSC92618.1"/>
    </source>
</evidence>
<dbReference type="Proteomes" id="UP000315689">
    <property type="component" value="Unassembled WGS sequence"/>
</dbReference>
<reference evidence="1 2" key="1">
    <citation type="submission" date="2017-07" db="EMBL/GenBank/DDBJ databases">
        <title>Mechanisms for carbon and nitrogen cycling indicate functional differentiation within the Candidate Phyla Radiation.</title>
        <authorList>
            <person name="Danczak R.E."/>
            <person name="Johnston M.D."/>
            <person name="Kenah C."/>
            <person name="Slattery M."/>
            <person name="Wrighton K.C."/>
            <person name="Wilkins M.J."/>
        </authorList>
    </citation>
    <scope>NUCLEOTIDE SEQUENCE [LARGE SCALE GENOMIC DNA]</scope>
    <source>
        <strain evidence="1">Licking1014_7</strain>
    </source>
</reference>
<evidence type="ECO:0000313" key="2">
    <source>
        <dbReference type="Proteomes" id="UP000315689"/>
    </source>
</evidence>
<evidence type="ECO:0008006" key="3">
    <source>
        <dbReference type="Google" id="ProtNLM"/>
    </source>
</evidence>
<dbReference type="SUPFAM" id="SSF101386">
    <property type="entry name" value="all-alpha NTP pyrophosphatases"/>
    <property type="match status" value="1"/>
</dbReference>
<dbReference type="EMBL" id="VMGK01000018">
    <property type="protein sequence ID" value="TSC92618.1"/>
    <property type="molecule type" value="Genomic_DNA"/>
</dbReference>
<sequence>MLCHSLRERHRTTVNWKDVPNVDKFDHLHEELIEMSQHLRYKSEEERKKFVENNKEIFVDGIGDLFFGTCRLANQLDVDIEDAFNLVRKKILAKYNHKNPENNLTKK</sequence>